<evidence type="ECO:0000256" key="10">
    <source>
        <dbReference type="SAM" id="Phobius"/>
    </source>
</evidence>
<evidence type="ECO:0000256" key="1">
    <source>
        <dbReference type="ARBA" id="ARBA00004651"/>
    </source>
</evidence>
<dbReference type="InterPro" id="IPR003660">
    <property type="entry name" value="HAMP_dom"/>
</dbReference>
<proteinExistence type="inferred from homology"/>
<dbReference type="PATRIC" id="fig|294699.3.peg.1680"/>
<feature type="coiled-coil region" evidence="9">
    <location>
        <begin position="236"/>
        <end position="263"/>
    </location>
</feature>
<dbReference type="EMBL" id="CP015438">
    <property type="protein sequence ID" value="ANB59421.1"/>
    <property type="molecule type" value="Genomic_DNA"/>
</dbReference>
<dbReference type="SMART" id="SM00283">
    <property type="entry name" value="MA"/>
    <property type="match status" value="1"/>
</dbReference>
<evidence type="ECO:0000313" key="14">
    <source>
        <dbReference type="Proteomes" id="UP000076865"/>
    </source>
</evidence>
<dbReference type="Pfam" id="PF00672">
    <property type="entry name" value="HAMP"/>
    <property type="match status" value="1"/>
</dbReference>
<dbReference type="GO" id="GO:0007165">
    <property type="term" value="P:signal transduction"/>
    <property type="evidence" value="ECO:0007669"/>
    <property type="project" value="UniProtKB-KW"/>
</dbReference>
<comment type="subcellular location">
    <subcellularLocation>
        <location evidence="1">Cell membrane</location>
        <topology evidence="1">Multi-pass membrane protein</topology>
    </subcellularLocation>
</comment>
<keyword evidence="4 10" id="KW-1133">Transmembrane helix</keyword>
<keyword evidence="5 10" id="KW-0472">Membrane</keyword>
<name>A0A167T452_9BACL</name>
<dbReference type="InterPro" id="IPR004089">
    <property type="entry name" value="MCPsignal_dom"/>
</dbReference>
<dbReference type="PROSITE" id="PS50111">
    <property type="entry name" value="CHEMOTAXIS_TRANSDUC_2"/>
    <property type="match status" value="1"/>
</dbReference>
<dbReference type="SUPFAM" id="SSF103190">
    <property type="entry name" value="Sensory domain-like"/>
    <property type="match status" value="1"/>
</dbReference>
<protein>
    <submittedName>
        <fullName evidence="13">Methyl-accepting chemotaxis (MCP) signaling domain protein</fullName>
    </submittedName>
</protein>
<evidence type="ECO:0000256" key="4">
    <source>
        <dbReference type="ARBA" id="ARBA00022989"/>
    </source>
</evidence>
<keyword evidence="2" id="KW-1003">Cell membrane</keyword>
<dbReference type="SUPFAM" id="SSF58104">
    <property type="entry name" value="Methyl-accepting chemotaxis protein (MCP) signaling domain"/>
    <property type="match status" value="1"/>
</dbReference>
<evidence type="ECO:0000259" key="11">
    <source>
        <dbReference type="PROSITE" id="PS50111"/>
    </source>
</evidence>
<feature type="transmembrane region" description="Helical" evidence="10">
    <location>
        <begin position="7"/>
        <end position="30"/>
    </location>
</feature>
<evidence type="ECO:0000259" key="12">
    <source>
        <dbReference type="PROSITE" id="PS50885"/>
    </source>
</evidence>
<gene>
    <name evidence="13" type="ORF">GFC30_1652</name>
</gene>
<dbReference type="InterPro" id="IPR004090">
    <property type="entry name" value="Chemotax_Me-accpt_rcpt"/>
</dbReference>
<dbReference type="GO" id="GO:0004888">
    <property type="term" value="F:transmembrane signaling receptor activity"/>
    <property type="evidence" value="ECO:0007669"/>
    <property type="project" value="InterPro"/>
</dbReference>
<feature type="transmembrane region" description="Helical" evidence="10">
    <location>
        <begin position="175"/>
        <end position="197"/>
    </location>
</feature>
<evidence type="ECO:0000256" key="6">
    <source>
        <dbReference type="ARBA" id="ARBA00023224"/>
    </source>
</evidence>
<reference evidence="13 14" key="1">
    <citation type="journal article" date="2006" name="Syst. Appl. Microbiol.">
        <title>Anoxybacillus amylolyticus sp. nov., a thermophilic amylase producing bacterium isolated from Mount Rittmann (Antarctica).</title>
        <authorList>
            <person name="Poli A."/>
            <person name="Esposito E."/>
            <person name="Lama L."/>
            <person name="Orlando P."/>
            <person name="Nicolaus G."/>
            <person name="de Appolonia F."/>
            <person name="Gambacorta A."/>
            <person name="Nicolaus B."/>
        </authorList>
    </citation>
    <scope>NUCLEOTIDE SEQUENCE [LARGE SCALE GENOMIC DNA]</scope>
    <source>
        <strain evidence="13 14">DSM 15939</strain>
    </source>
</reference>
<evidence type="ECO:0000256" key="7">
    <source>
        <dbReference type="ARBA" id="ARBA00029447"/>
    </source>
</evidence>
<dbReference type="PRINTS" id="PR00260">
    <property type="entry name" value="CHEMTRNSDUCR"/>
</dbReference>
<dbReference type="SMART" id="SM00304">
    <property type="entry name" value="HAMP"/>
    <property type="match status" value="1"/>
</dbReference>
<evidence type="ECO:0000256" key="3">
    <source>
        <dbReference type="ARBA" id="ARBA00022692"/>
    </source>
</evidence>
<evidence type="ECO:0000256" key="2">
    <source>
        <dbReference type="ARBA" id="ARBA00022475"/>
    </source>
</evidence>
<feature type="domain" description="Methyl-accepting transducer" evidence="11">
    <location>
        <begin position="274"/>
        <end position="531"/>
    </location>
</feature>
<dbReference type="Pfam" id="PF17202">
    <property type="entry name" value="sCache_3_3"/>
    <property type="match status" value="1"/>
</dbReference>
<dbReference type="OrthoDB" id="9814363at2"/>
<dbReference type="GO" id="GO:0005886">
    <property type="term" value="C:plasma membrane"/>
    <property type="evidence" value="ECO:0007669"/>
    <property type="project" value="UniProtKB-SubCell"/>
</dbReference>
<feature type="domain" description="HAMP" evidence="12">
    <location>
        <begin position="200"/>
        <end position="255"/>
    </location>
</feature>
<dbReference type="PANTHER" id="PTHR32089">
    <property type="entry name" value="METHYL-ACCEPTING CHEMOTAXIS PROTEIN MCPB"/>
    <property type="match status" value="1"/>
</dbReference>
<evidence type="ECO:0000313" key="13">
    <source>
        <dbReference type="EMBL" id="ANB59421.1"/>
    </source>
</evidence>
<dbReference type="PANTHER" id="PTHR32089:SF112">
    <property type="entry name" value="LYSOZYME-LIKE PROTEIN-RELATED"/>
    <property type="match status" value="1"/>
</dbReference>
<dbReference type="Pfam" id="PF00015">
    <property type="entry name" value="MCPsignal"/>
    <property type="match status" value="1"/>
</dbReference>
<dbReference type="AlphaFoldDB" id="A0A167T452"/>
<accession>A0A167T452</accession>
<evidence type="ECO:0000256" key="8">
    <source>
        <dbReference type="PROSITE-ProRule" id="PRU00284"/>
    </source>
</evidence>
<keyword evidence="3 10" id="KW-0812">Transmembrane</keyword>
<dbReference type="GO" id="GO:0006935">
    <property type="term" value="P:chemotaxis"/>
    <property type="evidence" value="ECO:0007669"/>
    <property type="project" value="InterPro"/>
</dbReference>
<dbReference type="InterPro" id="IPR033463">
    <property type="entry name" value="sCache_3"/>
</dbReference>
<evidence type="ECO:0000256" key="5">
    <source>
        <dbReference type="ARBA" id="ARBA00023136"/>
    </source>
</evidence>
<dbReference type="Proteomes" id="UP000076865">
    <property type="component" value="Chromosome"/>
</dbReference>
<dbReference type="PROSITE" id="PS50885">
    <property type="entry name" value="HAMP"/>
    <property type="match status" value="1"/>
</dbReference>
<dbReference type="KEGG" id="aamy:GFC30_1652"/>
<dbReference type="InterPro" id="IPR029151">
    <property type="entry name" value="Sensor-like_sf"/>
</dbReference>
<keyword evidence="6 8" id="KW-0807">Transducer</keyword>
<dbReference type="RefSeq" id="WP_066324155.1">
    <property type="nucleotide sequence ID" value="NZ_CP015438.1"/>
</dbReference>
<keyword evidence="9" id="KW-0175">Coiled coil</keyword>
<sequence>MKTRGKIVSMYVLTVVALIAIINAIIYFQFQSLIAHKVISMDAQMALQLIDTKYEGSWQLKGGELYKGEMKIRENNELVDYVKQTAHTDSTIFLGDERIATTIEKDGQRQVGTKAAPEVAQEVLKKGHHYIGKADVVGTPYITSYLPIKDDSGNVIGMFFVGIPQEVVNKDVNAVIWKIVIISLASLAFGVGLYYFLITSRIIKPLHTAKRYMNTMSQGDFTTEFPTRLLASNDEFGEMTRALAELQTKMQQALANIQQQSVEVGNQAGTLAATSEQMSASTEEVASTMQQVAEGATNQANDLTEIVHSLAYLTQKVENVYVELGKVKEETVRTVNKADIGKQEMDALIAAIDEMKQAFDVVVEKVANLTKSVEQISHITEMISTISEQTNLLALNAAIEAARAGAAGKGFAVVADEVRKLAEQAKASTEEITKLISSIQTDAADVTGTSQQVQQCIHEQTTAVEKTVRSFGDILDSISRIAPLLKRTDEAIGEIVKAKDGVIGKVEQISAVAEENSAATEEVTASTEELTASAQEIAATAQQLSAISDHLQQTVRQFKV</sequence>
<organism evidence="13 14">
    <name type="scientific">Anoxybacteroides amylolyticum</name>
    <dbReference type="NCBI Taxonomy" id="294699"/>
    <lineage>
        <taxon>Bacteria</taxon>
        <taxon>Bacillati</taxon>
        <taxon>Bacillota</taxon>
        <taxon>Bacilli</taxon>
        <taxon>Bacillales</taxon>
        <taxon>Anoxybacillaceae</taxon>
        <taxon>Anoxybacteroides</taxon>
    </lineage>
</organism>
<evidence type="ECO:0000256" key="9">
    <source>
        <dbReference type="SAM" id="Coils"/>
    </source>
</evidence>
<keyword evidence="14" id="KW-1185">Reference proteome</keyword>
<comment type="similarity">
    <text evidence="7">Belongs to the methyl-accepting chemotaxis (MCP) protein family.</text>
</comment>
<dbReference type="CDD" id="cd06225">
    <property type="entry name" value="HAMP"/>
    <property type="match status" value="1"/>
</dbReference>
<dbReference type="Gene3D" id="1.10.287.950">
    <property type="entry name" value="Methyl-accepting chemotaxis protein"/>
    <property type="match status" value="1"/>
</dbReference>